<name>A0A3Q2DRS7_CYPVA</name>
<reference evidence="11" key="1">
    <citation type="submission" date="2025-08" db="UniProtKB">
        <authorList>
            <consortium name="Ensembl"/>
        </authorList>
    </citation>
    <scope>IDENTIFICATION</scope>
</reference>
<evidence type="ECO:0000313" key="11">
    <source>
        <dbReference type="Ensembl" id="ENSCVAP00000022428.1"/>
    </source>
</evidence>
<evidence type="ECO:0000256" key="8">
    <source>
        <dbReference type="ARBA" id="ARBA00076001"/>
    </source>
</evidence>
<evidence type="ECO:0000256" key="3">
    <source>
        <dbReference type="ARBA" id="ARBA00053886"/>
    </source>
</evidence>
<dbReference type="GO" id="GO:0005789">
    <property type="term" value="C:endoplasmic reticulum membrane"/>
    <property type="evidence" value="ECO:0007669"/>
    <property type="project" value="UniProtKB-SubCell"/>
</dbReference>
<protein>
    <recommendedName>
        <fullName evidence="6">Starch-binding domain-containing protein 1</fullName>
    </recommendedName>
    <alternativeName>
        <fullName evidence="7">Genethonin-1</fullName>
    </alternativeName>
    <alternativeName>
        <fullName evidence="8">Glycophagy cargo receptor stbd1</fullName>
    </alternativeName>
</protein>
<dbReference type="Proteomes" id="UP000265020">
    <property type="component" value="Unassembled WGS sequence"/>
</dbReference>
<dbReference type="InterPro" id="IPR013784">
    <property type="entry name" value="Carb-bd-like_fold"/>
</dbReference>
<comment type="subunit">
    <text evidence="5">Interacts with the ATG8 family proteins GABARAP and GABARAPL1. Interacts with several glycogen-associated proteins, such as GYS2 (liver glycogen synthase), GDE (glycogen debranching enzyme), GBE1 (glycogen branching enzyme 1) and EPM2A (Laforin).</text>
</comment>
<sequence>MANLRNRRVAAENNLQSGLPEREVKPDKLSSASCVEEKPTVPLENEATKSLQDDPCKVKDCNMESATEDKLKEMPCQGEENRYAENNPVCHKENARNLNEGDEKGNKAILESISTDDYLKEQTIDMHESPLPTNNDNIPVTEILINSQPANNLSENMEQHKSLTMPLPTDADAEQVPIIKVAENNLPQLGELSGNHTLLISEKRLEQDFEAKESNTFSPTDKLVESGKRVLTVHPMPQNVNVTFQTHYVTCTPFQKVAVTGNNQELGYWKDFIPLEKAKDGLWATVVSLPAESHVEWKFVVVDRGEVCRWEECGNRLLDTGNRENLLVHKFWGFK</sequence>
<evidence type="ECO:0000256" key="6">
    <source>
        <dbReference type="ARBA" id="ARBA00073038"/>
    </source>
</evidence>
<dbReference type="Pfam" id="PF00686">
    <property type="entry name" value="CBM_20"/>
    <property type="match status" value="1"/>
</dbReference>
<dbReference type="PROSITE" id="PS51166">
    <property type="entry name" value="CBM20"/>
    <property type="match status" value="1"/>
</dbReference>
<evidence type="ECO:0000256" key="9">
    <source>
        <dbReference type="SAM" id="MobiDB-lite"/>
    </source>
</evidence>
<evidence type="ECO:0000256" key="5">
    <source>
        <dbReference type="ARBA" id="ARBA00062412"/>
    </source>
</evidence>
<dbReference type="PANTHER" id="PTHR15048">
    <property type="entry name" value="STARCH-BINDING DOMAIN-CONTAINING PROTEIN 1"/>
    <property type="match status" value="1"/>
</dbReference>
<dbReference type="SMART" id="SM01065">
    <property type="entry name" value="CBM_2"/>
    <property type="match status" value="1"/>
</dbReference>
<evidence type="ECO:0000256" key="2">
    <source>
        <dbReference type="ARBA" id="ARBA00024012"/>
    </source>
</evidence>
<dbReference type="Gene3D" id="2.60.40.10">
    <property type="entry name" value="Immunoglobulins"/>
    <property type="match status" value="1"/>
</dbReference>
<evidence type="ECO:0000259" key="10">
    <source>
        <dbReference type="PROSITE" id="PS51166"/>
    </source>
</evidence>
<feature type="domain" description="CBM20" evidence="10">
    <location>
        <begin position="234"/>
        <end position="334"/>
    </location>
</feature>
<evidence type="ECO:0000256" key="4">
    <source>
        <dbReference type="ARBA" id="ARBA00060405"/>
    </source>
</evidence>
<evidence type="ECO:0000256" key="7">
    <source>
        <dbReference type="ARBA" id="ARBA00075794"/>
    </source>
</evidence>
<dbReference type="FunFam" id="2.60.40.10:FF:000552">
    <property type="entry name" value="Related to glucoamylase"/>
    <property type="match status" value="1"/>
</dbReference>
<dbReference type="GO" id="GO:0030315">
    <property type="term" value="C:T-tubule"/>
    <property type="evidence" value="ECO:0007669"/>
    <property type="project" value="UniProtKB-SubCell"/>
</dbReference>
<dbReference type="GO" id="GO:0034045">
    <property type="term" value="C:phagophore assembly site membrane"/>
    <property type="evidence" value="ECO:0007669"/>
    <property type="project" value="UniProtKB-SubCell"/>
</dbReference>
<dbReference type="Ensembl" id="ENSCVAT00000009342.1">
    <property type="protein sequence ID" value="ENSCVAP00000022428.1"/>
    <property type="gene ID" value="ENSCVAG00000005089.1"/>
</dbReference>
<dbReference type="STRING" id="28743.ENSCVAP00000022428"/>
<dbReference type="GeneTree" id="ENSGT00390000007731"/>
<dbReference type="GO" id="GO:2001070">
    <property type="term" value="F:starch binding"/>
    <property type="evidence" value="ECO:0007669"/>
    <property type="project" value="InterPro"/>
</dbReference>
<dbReference type="AlphaFoldDB" id="A0A3Q2DRS7"/>
<accession>A0A3Q2DRS7</accession>
<dbReference type="PANTHER" id="PTHR15048:SF0">
    <property type="entry name" value="STARCH-BINDING DOMAIN-CONTAINING PROTEIN 1"/>
    <property type="match status" value="1"/>
</dbReference>
<evidence type="ECO:0000256" key="1">
    <source>
        <dbReference type="ARBA" id="ARBA00004643"/>
    </source>
</evidence>
<dbReference type="InterPro" id="IPR013783">
    <property type="entry name" value="Ig-like_fold"/>
</dbReference>
<reference evidence="11" key="2">
    <citation type="submission" date="2025-09" db="UniProtKB">
        <authorList>
            <consortium name="Ensembl"/>
        </authorList>
    </citation>
    <scope>IDENTIFICATION</scope>
</reference>
<organism evidence="11 12">
    <name type="scientific">Cyprinodon variegatus</name>
    <name type="common">Sheepshead minnow</name>
    <dbReference type="NCBI Taxonomy" id="28743"/>
    <lineage>
        <taxon>Eukaryota</taxon>
        <taxon>Metazoa</taxon>
        <taxon>Chordata</taxon>
        <taxon>Craniata</taxon>
        <taxon>Vertebrata</taxon>
        <taxon>Euteleostomi</taxon>
        <taxon>Actinopterygii</taxon>
        <taxon>Neopterygii</taxon>
        <taxon>Teleostei</taxon>
        <taxon>Neoteleostei</taxon>
        <taxon>Acanthomorphata</taxon>
        <taxon>Ovalentaria</taxon>
        <taxon>Atherinomorphae</taxon>
        <taxon>Cyprinodontiformes</taxon>
        <taxon>Cyprinodontidae</taxon>
        <taxon>Cyprinodon</taxon>
    </lineage>
</organism>
<dbReference type="GO" id="GO:0061723">
    <property type="term" value="P:glycophagy"/>
    <property type="evidence" value="ECO:0007669"/>
    <property type="project" value="UniProtKB-ARBA"/>
</dbReference>
<comment type="subcellular location">
    <subcellularLocation>
        <location evidence="2">Cell membrane</location>
        <location evidence="2">Sarcolemma</location>
        <location evidence="2">T-tubule</location>
    </subcellularLocation>
    <subcellularLocation>
        <location evidence="1">Endoplasmic reticulum membrane</location>
        <topology evidence="1">Single-pass type III membrane protein</topology>
    </subcellularLocation>
    <subcellularLocation>
        <location evidence="4">Preautophagosomal structure membrane</location>
        <topology evidence="4">Single-pass type III membrane protein</topology>
    </subcellularLocation>
</comment>
<feature type="region of interest" description="Disordered" evidence="9">
    <location>
        <begin position="1"/>
        <end position="53"/>
    </location>
</feature>
<evidence type="ECO:0000313" key="12">
    <source>
        <dbReference type="Proteomes" id="UP000265020"/>
    </source>
</evidence>
<comment type="function">
    <text evidence="3">Acts as a cargo receptor for glycogen. Delivers its cargo to an autophagic pathway called glycophagy, resulting in the transport of glycogen to lysosomes.</text>
</comment>
<keyword evidence="12" id="KW-1185">Reference proteome</keyword>
<proteinExistence type="predicted"/>
<dbReference type="SUPFAM" id="SSF49452">
    <property type="entry name" value="Starch-binding domain-like"/>
    <property type="match status" value="1"/>
</dbReference>
<dbReference type="InterPro" id="IPR002044">
    <property type="entry name" value="CBM20"/>
</dbReference>